<evidence type="ECO:0000259" key="12">
    <source>
        <dbReference type="PROSITE" id="PS51898"/>
    </source>
</evidence>
<accession>A0A2K4FEN2</accession>
<feature type="active site" evidence="10">
    <location>
        <position position="145"/>
    </location>
</feature>
<keyword evidence="8 10" id="KW-0233">DNA recombination</keyword>
<dbReference type="Pfam" id="PF00589">
    <property type="entry name" value="Phage_integrase"/>
    <property type="match status" value="1"/>
</dbReference>
<dbReference type="InterPro" id="IPR013762">
    <property type="entry name" value="Integrase-like_cat_sf"/>
</dbReference>
<dbReference type="GO" id="GO:0006313">
    <property type="term" value="P:DNA transposition"/>
    <property type="evidence" value="ECO:0007669"/>
    <property type="project" value="UniProtKB-UniRule"/>
</dbReference>
<dbReference type="AlphaFoldDB" id="A0A2K4FEN2"/>
<feature type="active site" description="O-(3'-phospho-DNA)-tyrosine intermediate" evidence="10">
    <location>
        <position position="273"/>
    </location>
</feature>
<dbReference type="InterPro" id="IPR044068">
    <property type="entry name" value="CB"/>
</dbReference>
<keyword evidence="9 10" id="KW-0131">Cell cycle</keyword>
<keyword evidence="4 10" id="KW-0132">Cell division</keyword>
<dbReference type="InterPro" id="IPR011931">
    <property type="entry name" value="Recomb_XerC"/>
</dbReference>
<evidence type="ECO:0000256" key="2">
    <source>
        <dbReference type="ARBA" id="ARBA00006657"/>
    </source>
</evidence>
<evidence type="ECO:0000256" key="10">
    <source>
        <dbReference type="HAMAP-Rule" id="MF_01808"/>
    </source>
</evidence>
<dbReference type="InterPro" id="IPR002104">
    <property type="entry name" value="Integrase_catalytic"/>
</dbReference>
<evidence type="ECO:0000256" key="9">
    <source>
        <dbReference type="ARBA" id="ARBA00023306"/>
    </source>
</evidence>
<dbReference type="GO" id="GO:0003677">
    <property type="term" value="F:DNA binding"/>
    <property type="evidence" value="ECO:0007669"/>
    <property type="project" value="UniProtKB-UniRule"/>
</dbReference>
<comment type="subunit">
    <text evidence="10">Forms a cyclic heterotetrameric complex composed of two molecules of XerC and two molecules of XerD.</text>
</comment>
<evidence type="ECO:0000256" key="7">
    <source>
        <dbReference type="ARBA" id="ARBA00023125"/>
    </source>
</evidence>
<organism evidence="14 15">
    <name type="scientific">Staphylococcus argensis</name>
    <dbReference type="NCBI Taxonomy" id="1607738"/>
    <lineage>
        <taxon>Bacteria</taxon>
        <taxon>Bacillati</taxon>
        <taxon>Bacillota</taxon>
        <taxon>Bacilli</taxon>
        <taxon>Bacillales</taxon>
        <taxon>Staphylococcaceae</taxon>
        <taxon>Staphylococcus</taxon>
    </lineage>
</organism>
<evidence type="ECO:0000313" key="15">
    <source>
        <dbReference type="Proteomes" id="UP000242712"/>
    </source>
</evidence>
<comment type="caution">
    <text evidence="14">The sequence shown here is derived from an EMBL/GenBank/DDBJ whole genome shotgun (WGS) entry which is preliminary data.</text>
</comment>
<evidence type="ECO:0000256" key="4">
    <source>
        <dbReference type="ARBA" id="ARBA00022618"/>
    </source>
</evidence>
<evidence type="ECO:0000256" key="1">
    <source>
        <dbReference type="ARBA" id="ARBA00004496"/>
    </source>
</evidence>
<dbReference type="NCBIfam" id="TIGR02224">
    <property type="entry name" value="recomb_XerC"/>
    <property type="match status" value="1"/>
</dbReference>
<dbReference type="GO" id="GO:0007059">
    <property type="term" value="P:chromosome segregation"/>
    <property type="evidence" value="ECO:0007669"/>
    <property type="project" value="UniProtKB-UniRule"/>
</dbReference>
<dbReference type="OrthoDB" id="9801717at2"/>
<keyword evidence="7 10" id="KW-0238">DNA-binding</keyword>
<comment type="function">
    <text evidence="10">Site-specific tyrosine recombinase, which acts by catalyzing the cutting and rejoining of the recombining DNA molecules. The XerC-XerD complex is essential to convert dimers of the bacterial chromosome into monomers to permit their segregation at cell division. It also contributes to the segregational stability of plasmids.</text>
</comment>
<evidence type="ECO:0000313" key="14">
    <source>
        <dbReference type="EMBL" id="POA09824.1"/>
    </source>
</evidence>
<keyword evidence="3 10" id="KW-0963">Cytoplasm</keyword>
<evidence type="ECO:0000256" key="6">
    <source>
        <dbReference type="ARBA" id="ARBA00022908"/>
    </source>
</evidence>
<feature type="active site" evidence="10">
    <location>
        <position position="238"/>
    </location>
</feature>
<dbReference type="Proteomes" id="UP000242712">
    <property type="component" value="Unassembled WGS sequence"/>
</dbReference>
<keyword evidence="15" id="KW-1185">Reference proteome</keyword>
<evidence type="ECO:0000256" key="3">
    <source>
        <dbReference type="ARBA" id="ARBA00022490"/>
    </source>
</evidence>
<dbReference type="Pfam" id="PF02899">
    <property type="entry name" value="Phage_int_SAM_1"/>
    <property type="match status" value="1"/>
</dbReference>
<dbReference type="GO" id="GO:0005737">
    <property type="term" value="C:cytoplasm"/>
    <property type="evidence" value="ECO:0007669"/>
    <property type="project" value="UniProtKB-SubCell"/>
</dbReference>
<name>A0A2K4FEN2_9STAP</name>
<comment type="subcellular location">
    <subcellularLocation>
        <location evidence="1 10">Cytoplasm</location>
    </subcellularLocation>
</comment>
<feature type="active site" evidence="10">
    <location>
        <position position="241"/>
    </location>
</feature>
<protein>
    <recommendedName>
        <fullName evidence="10 11">Tyrosine recombinase XerC</fullName>
    </recommendedName>
</protein>
<dbReference type="PROSITE" id="PS51900">
    <property type="entry name" value="CB"/>
    <property type="match status" value="1"/>
</dbReference>
<dbReference type="GO" id="GO:0051301">
    <property type="term" value="P:cell division"/>
    <property type="evidence" value="ECO:0007669"/>
    <property type="project" value="UniProtKB-UniRule"/>
</dbReference>
<dbReference type="CDD" id="cd00798">
    <property type="entry name" value="INT_XerDC_C"/>
    <property type="match status" value="1"/>
</dbReference>
<feature type="active site" evidence="10">
    <location>
        <position position="169"/>
    </location>
</feature>
<feature type="domain" description="Tyr recombinase" evidence="12">
    <location>
        <begin position="105"/>
        <end position="286"/>
    </location>
</feature>
<dbReference type="GeneID" id="98297406"/>
<evidence type="ECO:0000259" key="13">
    <source>
        <dbReference type="PROSITE" id="PS51900"/>
    </source>
</evidence>
<dbReference type="InterPro" id="IPR004107">
    <property type="entry name" value="Integrase_SAM-like_N"/>
</dbReference>
<dbReference type="EMBL" id="PPPX01000001">
    <property type="protein sequence ID" value="POA09824.1"/>
    <property type="molecule type" value="Genomic_DNA"/>
</dbReference>
<evidence type="ECO:0000256" key="11">
    <source>
        <dbReference type="NCBIfam" id="TIGR02224"/>
    </source>
</evidence>
<gene>
    <name evidence="10 14" type="primary">xerC</name>
    <name evidence="14" type="ORF">CD039_03505</name>
</gene>
<dbReference type="PROSITE" id="PS51898">
    <property type="entry name" value="TYR_RECOMBINASE"/>
    <property type="match status" value="1"/>
</dbReference>
<dbReference type="SUPFAM" id="SSF56349">
    <property type="entry name" value="DNA breaking-rejoining enzymes"/>
    <property type="match status" value="1"/>
</dbReference>
<dbReference type="InterPro" id="IPR010998">
    <property type="entry name" value="Integrase_recombinase_N"/>
</dbReference>
<dbReference type="PANTHER" id="PTHR30349">
    <property type="entry name" value="PHAGE INTEGRASE-RELATED"/>
    <property type="match status" value="1"/>
</dbReference>
<keyword evidence="6 10" id="KW-0229">DNA integration</keyword>
<dbReference type="RefSeq" id="WP_103371140.1">
    <property type="nucleotide sequence ID" value="NZ_CBCRVO010000001.1"/>
</dbReference>
<comment type="similarity">
    <text evidence="2 10">Belongs to the 'phage' integrase family. XerC subfamily.</text>
</comment>
<sequence length="297" mass="35283">MEKIQRDYLYMLKVERQYSEYTLLSYKEDLEQFNVFLEQELLHLDTFQYRDARNYLSYLYEQGLKRTTISRKISTLRSFYEYWMTQDESVVNPFIQLVHPKKEQYLPQFFYNEEMEAMFQTVSQDKKKGLRDSVILELLYATGMRVSELVHIKRTDLDLNLPGVKVLGKGNKERFIPFGEFCKQRIQQYLEEFQPLQRASHEFLIVNMQGAPITERGVRYVLNDVVKRTSGVTDIHPHKLRHTFATHMLNEGADLRTVQALLGHVNLSTTGRYTHVSNDQLRKVYLNAHPRAKKEKR</sequence>
<dbReference type="InterPro" id="IPR050090">
    <property type="entry name" value="Tyrosine_recombinase_XerCD"/>
</dbReference>
<dbReference type="HAMAP" id="MF_01808">
    <property type="entry name" value="Recomb_XerC_XerD"/>
    <property type="match status" value="1"/>
</dbReference>
<dbReference type="GO" id="GO:0009037">
    <property type="term" value="F:tyrosine-based site-specific recombinase activity"/>
    <property type="evidence" value="ECO:0007669"/>
    <property type="project" value="UniProtKB-UniRule"/>
</dbReference>
<dbReference type="InterPro" id="IPR023009">
    <property type="entry name" value="Tyrosine_recombinase_XerC/XerD"/>
</dbReference>
<dbReference type="InterPro" id="IPR011010">
    <property type="entry name" value="DNA_brk_join_enz"/>
</dbReference>
<dbReference type="PANTHER" id="PTHR30349:SF77">
    <property type="entry name" value="TYROSINE RECOMBINASE XERC"/>
    <property type="match status" value="1"/>
</dbReference>
<reference evidence="14 15" key="1">
    <citation type="submission" date="2017-08" db="EMBL/GenBank/DDBJ databases">
        <title>Draft genome sequences of 64 type strains of genus Staph aureus.</title>
        <authorList>
            <person name="Cole K."/>
            <person name="Golubchik T."/>
            <person name="Russell J."/>
            <person name="Foster D."/>
            <person name="Llewelyn M."/>
            <person name="Wilson D."/>
            <person name="Crook D."/>
            <person name="Paul J."/>
        </authorList>
    </citation>
    <scope>NUCLEOTIDE SEQUENCE [LARGE SCALE GENOMIC DNA]</scope>
    <source>
        <strain evidence="14 15">DSM 29875</strain>
    </source>
</reference>
<feature type="domain" description="Core-binding (CB)" evidence="13">
    <location>
        <begin position="1"/>
        <end position="84"/>
    </location>
</feature>
<dbReference type="Gene3D" id="1.10.443.10">
    <property type="entry name" value="Intergrase catalytic core"/>
    <property type="match status" value="1"/>
</dbReference>
<proteinExistence type="inferred from homology"/>
<feature type="active site" evidence="10">
    <location>
        <position position="264"/>
    </location>
</feature>
<evidence type="ECO:0000256" key="8">
    <source>
        <dbReference type="ARBA" id="ARBA00023172"/>
    </source>
</evidence>
<dbReference type="Gene3D" id="1.10.150.130">
    <property type="match status" value="1"/>
</dbReference>
<evidence type="ECO:0000256" key="5">
    <source>
        <dbReference type="ARBA" id="ARBA00022829"/>
    </source>
</evidence>
<keyword evidence="5 10" id="KW-0159">Chromosome partition</keyword>